<evidence type="ECO:0000256" key="1">
    <source>
        <dbReference type="SAM" id="SignalP"/>
    </source>
</evidence>
<dbReference type="SUPFAM" id="SSF56935">
    <property type="entry name" value="Porins"/>
    <property type="match status" value="1"/>
</dbReference>
<feature type="signal peptide" evidence="1">
    <location>
        <begin position="1"/>
        <end position="31"/>
    </location>
</feature>
<feature type="chain" id="PRO_5014911653" evidence="1">
    <location>
        <begin position="32"/>
        <end position="803"/>
    </location>
</feature>
<proteinExistence type="predicted"/>
<dbReference type="EMBL" id="PNGI01000039">
    <property type="protein sequence ID" value="PMC07334.1"/>
    <property type="molecule type" value="Genomic_DNA"/>
</dbReference>
<name>A0A2N6Q2U4_9BACT</name>
<dbReference type="AlphaFoldDB" id="A0A2N6Q2U4"/>
<dbReference type="Proteomes" id="UP000235661">
    <property type="component" value="Unassembled WGS sequence"/>
</dbReference>
<accession>A0A2N6Q2U4</accession>
<keyword evidence="1" id="KW-0732">Signal</keyword>
<gene>
    <name evidence="2" type="ORF">CJ232_11440</name>
</gene>
<protein>
    <submittedName>
        <fullName evidence="2">Uncharacterized protein</fullName>
    </submittedName>
</protein>
<comment type="caution">
    <text evidence="2">The sequence shown here is derived from an EMBL/GenBank/DDBJ whole genome shotgun (WGS) entry which is preliminary data.</text>
</comment>
<evidence type="ECO:0000313" key="3">
    <source>
        <dbReference type="Proteomes" id="UP000235661"/>
    </source>
</evidence>
<evidence type="ECO:0000313" key="2">
    <source>
        <dbReference type="EMBL" id="PMC07334.1"/>
    </source>
</evidence>
<dbReference type="RefSeq" id="WP_102189081.1">
    <property type="nucleotide sequence ID" value="NZ_PNGI01000039.1"/>
</dbReference>
<organism evidence="2 3">
    <name type="scientific">Hoylesella timonensis</name>
    <dbReference type="NCBI Taxonomy" id="386414"/>
    <lineage>
        <taxon>Bacteria</taxon>
        <taxon>Pseudomonadati</taxon>
        <taxon>Bacteroidota</taxon>
        <taxon>Bacteroidia</taxon>
        <taxon>Bacteroidales</taxon>
        <taxon>Prevotellaceae</taxon>
        <taxon>Hoylesella</taxon>
    </lineage>
</organism>
<reference evidence="2 3" key="1">
    <citation type="submission" date="2017-09" db="EMBL/GenBank/DDBJ databases">
        <title>Bacterial strain isolated from the female urinary microbiota.</title>
        <authorList>
            <person name="Thomas-White K."/>
            <person name="Kumar N."/>
            <person name="Forster S."/>
            <person name="Putonti C."/>
            <person name="Lawley T."/>
            <person name="Wolfe A.J."/>
        </authorList>
    </citation>
    <scope>NUCLEOTIDE SEQUENCE [LARGE SCALE GENOMIC DNA]</scope>
    <source>
        <strain evidence="2 3">UMB0818</strain>
    </source>
</reference>
<sequence length="803" mass="91220">MNAVSWNVIKRIGRIILLSLCCLVWSESTLAQTIEEDSIVITGAIVGLSESVSEYRVTVSTSRADSVPSVLLFSNAFCKSHFNFKIQNVSTPLTLSVNAVGYRSVHKDLGIVVGKRDIGTLELVSDTTLQLTTVVVTAQRPLVVEHGMKSVYNISGSMLSEAGTLKSLLRRLPNLSVDNGKITVLDSYGIETVVLLNDRELRDENILEVLNAKDVKNIEIDRNPEIIYQGKIVIKIETVKKINDYIYHDVDLTYSQGRKAYGDVGTNVRGKFGKVSVGISYRYKRDNRIIDDEDFRLIPEDGSEINLTDNTRTTEKEDKHNVLVNLEYMPNEQTNWSLLYNSTFTKQKNNVETDRSMLSTDGMKNTNLVQDFPSTFYAHSFSFGLNRKMQTGNLTILADYAITKNVTDFNTTEKDLATNSYQSVVTKMNSKSHLANVVAKYSFTGLWGTAMNVGLKSNVVIIPTNYGFTKTYVNIPEVQDVNTLEQSNVLFLDAEKWITSQLQLQTGVSYDFTYQYVRYKENGQDLSVNKQYHNIIPSFSLTYLLARRSYIALGLSVPFVKPRFDDIVPSAIYKDALLYEQREPNVKATRTYVFTGMLRYNSFFVRALVSHCPLFYEHTYERLSSTSFAMKSVIAPFRNQTFSQISMGYSKRWNNGMLIQANGNFYYRPSFINGEVAKHQFTYFPMLTLGYNKPTIYAWTTLSYLNETSNGIQWVERTGFNIDAGATINLLKDKLTIDITVPNLTRINVPTQYSINGGMKWGTRPKNRDCEYFNITLRFKIFNKDVSLQQQSGNSEELERILK</sequence>